<organism evidence="2 3">
    <name type="scientific">Flavobacterium frigoris</name>
    <dbReference type="NCBI Taxonomy" id="229204"/>
    <lineage>
        <taxon>Bacteria</taxon>
        <taxon>Pseudomonadati</taxon>
        <taxon>Bacteroidota</taxon>
        <taxon>Flavobacteriia</taxon>
        <taxon>Flavobacteriales</taxon>
        <taxon>Flavobacteriaceae</taxon>
        <taxon>Flavobacterium</taxon>
    </lineage>
</organism>
<dbReference type="NCBIfam" id="NF033516">
    <property type="entry name" value="transpos_IS3"/>
    <property type="match status" value="1"/>
</dbReference>
<dbReference type="InterPro" id="IPR025948">
    <property type="entry name" value="HTH-like_dom"/>
</dbReference>
<dbReference type="GO" id="GO:0015074">
    <property type="term" value="P:DNA integration"/>
    <property type="evidence" value="ECO:0007669"/>
    <property type="project" value="InterPro"/>
</dbReference>
<dbReference type="InterPro" id="IPR050900">
    <property type="entry name" value="Transposase_IS3/IS150/IS904"/>
</dbReference>
<dbReference type="Gene3D" id="3.30.420.10">
    <property type="entry name" value="Ribonuclease H-like superfamily/Ribonuclease H"/>
    <property type="match status" value="1"/>
</dbReference>
<dbReference type="Proteomes" id="UP000183658">
    <property type="component" value="Unassembled WGS sequence"/>
</dbReference>
<dbReference type="InterPro" id="IPR001584">
    <property type="entry name" value="Integrase_cat-core"/>
</dbReference>
<proteinExistence type="predicted"/>
<dbReference type="InterPro" id="IPR036397">
    <property type="entry name" value="RNaseH_sf"/>
</dbReference>
<reference evidence="3" key="1">
    <citation type="submission" date="2016-10" db="EMBL/GenBank/DDBJ databases">
        <authorList>
            <person name="Varghese N."/>
            <person name="Submissions S."/>
        </authorList>
    </citation>
    <scope>NUCLEOTIDE SEQUENCE [LARGE SCALE GENOMIC DNA]</scope>
    <source>
        <strain evidence="3">DSM 15719</strain>
    </source>
</reference>
<protein>
    <submittedName>
        <fullName evidence="2">Transposase InsO and inactivated derivatives</fullName>
    </submittedName>
</protein>
<evidence type="ECO:0000313" key="3">
    <source>
        <dbReference type="Proteomes" id="UP000183658"/>
    </source>
</evidence>
<dbReference type="InterPro" id="IPR048020">
    <property type="entry name" value="Transpos_IS3"/>
</dbReference>
<gene>
    <name evidence="2" type="ORF">SAMN05444355_1259</name>
</gene>
<dbReference type="PANTHER" id="PTHR46889:SF4">
    <property type="entry name" value="TRANSPOSASE INSO FOR INSERTION SEQUENCE ELEMENT IS911B-RELATED"/>
    <property type="match status" value="1"/>
</dbReference>
<evidence type="ECO:0000259" key="1">
    <source>
        <dbReference type="PROSITE" id="PS50994"/>
    </source>
</evidence>
<evidence type="ECO:0000313" key="2">
    <source>
        <dbReference type="EMBL" id="SER76469.1"/>
    </source>
</evidence>
<feature type="domain" description="Integrase catalytic" evidence="1">
    <location>
        <begin position="122"/>
        <end position="286"/>
    </location>
</feature>
<name>A0A1H9RX41_FLAFI</name>
<dbReference type="PANTHER" id="PTHR46889">
    <property type="entry name" value="TRANSPOSASE INSF FOR INSERTION SEQUENCE IS3B-RELATED"/>
    <property type="match status" value="1"/>
</dbReference>
<sequence>MIYTFIKNNEKIFPIEKMCQVLQVGRRSYYDWKSQCVSERKQRVIAIKEKITSIYFESKQRYGSPRMAAELNYTGTKVSRVTVAKYMNQLGLRSRLTKKFKVTTNSKHNYLVVPNVLNREFLVAEPSKVWVSDITYIHTKEGFLYLTTVLDLYDRKIIGWSLSDGMSTEETALAAWKMAVINRTPEKGLIFHSDRGIQYASKKFTNVIDSYKIIKRSMSRKGNCWDNAVAESFFKTLKTEQIYGNKLKNKDQMKLEIFEYIEIWYNRKRRHSALKYRTIEEFWNQKNNFKNVA</sequence>
<dbReference type="GO" id="GO:0003676">
    <property type="term" value="F:nucleic acid binding"/>
    <property type="evidence" value="ECO:0007669"/>
    <property type="project" value="InterPro"/>
</dbReference>
<dbReference type="Pfam" id="PF00665">
    <property type="entry name" value="rve"/>
    <property type="match status" value="1"/>
</dbReference>
<accession>A0A1H9RX41</accession>
<dbReference type="SUPFAM" id="SSF53098">
    <property type="entry name" value="Ribonuclease H-like"/>
    <property type="match status" value="1"/>
</dbReference>
<dbReference type="Pfam" id="PF13276">
    <property type="entry name" value="HTH_21"/>
    <property type="match status" value="1"/>
</dbReference>
<dbReference type="Pfam" id="PF13333">
    <property type="entry name" value="rve_2"/>
    <property type="match status" value="1"/>
</dbReference>
<dbReference type="AlphaFoldDB" id="A0A1H9RX41"/>
<dbReference type="InterPro" id="IPR012337">
    <property type="entry name" value="RNaseH-like_sf"/>
</dbReference>
<dbReference type="EMBL" id="FOFZ01000025">
    <property type="protein sequence ID" value="SER76469.1"/>
    <property type="molecule type" value="Genomic_DNA"/>
</dbReference>
<dbReference type="PROSITE" id="PS50994">
    <property type="entry name" value="INTEGRASE"/>
    <property type="match status" value="1"/>
</dbReference>
<keyword evidence="3" id="KW-1185">Reference proteome</keyword>